<sequence>MGPESLPPGFSAVAATRSTPDHDAAASTVPPDDSSVTPTTDPTTLVTSTTTCDCSAMATPCNCILGVPVTPHVSPTTSRTPVYHRVRTPNPTRQTNRRIDEPTNRRVPNAAAMAVLSDPSPNERTDECRMQPRRLYCPTQAQTNETTNPNERTDLIAADLARIPRPSLALDTPSIDSPSLSLRLRAAQELTACCCRARRCRPRGRIPPEVTAEDMNDITIKISDEGGGIPRSAIPLIRMNHDGGPGHRPGISCERLQGGHGRLGLRPPSSLASTRTTLAATSASSRWTASAPTSTYTSTASAAESPAMALTLIRVREFVRHRLPQWIVLSAYAAIPCAYSRRRFTACSAPRALQLPSTSRAFANRSWLISHGQLTPIIGSSRANKSAPCVARGGVSCFHIRARSRYARARSSQPLALASPARLNMQPHAAQQRLKEASKSVRTFFRVAWAVKWEGGGRVPLKMSRLEQCLRVYARRETSVSGKRGAEEQKHSADIWRSFDAAAAQLGW</sequence>
<organism evidence="2 3">
    <name type="scientific">Mycena pura</name>
    <dbReference type="NCBI Taxonomy" id="153505"/>
    <lineage>
        <taxon>Eukaryota</taxon>
        <taxon>Fungi</taxon>
        <taxon>Dikarya</taxon>
        <taxon>Basidiomycota</taxon>
        <taxon>Agaricomycotina</taxon>
        <taxon>Agaricomycetes</taxon>
        <taxon>Agaricomycetidae</taxon>
        <taxon>Agaricales</taxon>
        <taxon>Marasmiineae</taxon>
        <taxon>Mycenaceae</taxon>
        <taxon>Mycena</taxon>
    </lineage>
</organism>
<dbReference type="AlphaFoldDB" id="A0AAD6VU51"/>
<comment type="caution">
    <text evidence="2">The sequence shown here is derived from an EMBL/GenBank/DDBJ whole genome shotgun (WGS) entry which is preliminary data.</text>
</comment>
<reference evidence="2" key="1">
    <citation type="submission" date="2023-03" db="EMBL/GenBank/DDBJ databases">
        <title>Massive genome expansion in bonnet fungi (Mycena s.s.) driven by repeated elements and novel gene families across ecological guilds.</title>
        <authorList>
            <consortium name="Lawrence Berkeley National Laboratory"/>
            <person name="Harder C.B."/>
            <person name="Miyauchi S."/>
            <person name="Viragh M."/>
            <person name="Kuo A."/>
            <person name="Thoen E."/>
            <person name="Andreopoulos B."/>
            <person name="Lu D."/>
            <person name="Skrede I."/>
            <person name="Drula E."/>
            <person name="Henrissat B."/>
            <person name="Morin E."/>
            <person name="Kohler A."/>
            <person name="Barry K."/>
            <person name="LaButti K."/>
            <person name="Morin E."/>
            <person name="Salamov A."/>
            <person name="Lipzen A."/>
            <person name="Mereny Z."/>
            <person name="Hegedus B."/>
            <person name="Baldrian P."/>
            <person name="Stursova M."/>
            <person name="Weitz H."/>
            <person name="Taylor A."/>
            <person name="Grigoriev I.V."/>
            <person name="Nagy L.G."/>
            <person name="Martin F."/>
            <person name="Kauserud H."/>
        </authorList>
    </citation>
    <scope>NUCLEOTIDE SEQUENCE</scope>
    <source>
        <strain evidence="2">9144</strain>
    </source>
</reference>
<protein>
    <recommendedName>
        <fullName evidence="4">Protein-serine/threonine kinase</fullName>
    </recommendedName>
</protein>
<keyword evidence="3" id="KW-1185">Reference proteome</keyword>
<dbReference type="Proteomes" id="UP001219525">
    <property type="component" value="Unassembled WGS sequence"/>
</dbReference>
<accession>A0AAD6VU51</accession>
<feature type="region of interest" description="Disordered" evidence="1">
    <location>
        <begin position="1"/>
        <end position="44"/>
    </location>
</feature>
<evidence type="ECO:0008006" key="4">
    <source>
        <dbReference type="Google" id="ProtNLM"/>
    </source>
</evidence>
<gene>
    <name evidence="2" type="ORF">GGX14DRAFT_389558</name>
</gene>
<evidence type="ECO:0000313" key="2">
    <source>
        <dbReference type="EMBL" id="KAJ7220191.1"/>
    </source>
</evidence>
<evidence type="ECO:0000313" key="3">
    <source>
        <dbReference type="Proteomes" id="UP001219525"/>
    </source>
</evidence>
<feature type="compositionally biased region" description="Low complexity" evidence="1">
    <location>
        <begin position="27"/>
        <end position="44"/>
    </location>
</feature>
<feature type="region of interest" description="Disordered" evidence="1">
    <location>
        <begin position="73"/>
        <end position="98"/>
    </location>
</feature>
<name>A0AAD6VU51_9AGAR</name>
<proteinExistence type="predicted"/>
<evidence type="ECO:0000256" key="1">
    <source>
        <dbReference type="SAM" id="MobiDB-lite"/>
    </source>
</evidence>
<dbReference type="EMBL" id="JARJCW010000010">
    <property type="protein sequence ID" value="KAJ7220191.1"/>
    <property type="molecule type" value="Genomic_DNA"/>
</dbReference>